<evidence type="ECO:0000259" key="5">
    <source>
        <dbReference type="PROSITE" id="PS50865"/>
    </source>
</evidence>
<dbReference type="AlphaFoldDB" id="A0A5C3LSL2"/>
<feature type="domain" description="MYND-type" evidence="5">
    <location>
        <begin position="146"/>
        <end position="186"/>
    </location>
</feature>
<dbReference type="Pfam" id="PF01753">
    <property type="entry name" value="zf-MYND"/>
    <property type="match status" value="1"/>
</dbReference>
<evidence type="ECO:0000256" key="3">
    <source>
        <dbReference type="ARBA" id="ARBA00022833"/>
    </source>
</evidence>
<dbReference type="Gene3D" id="6.10.140.2220">
    <property type="match status" value="1"/>
</dbReference>
<dbReference type="SUPFAM" id="SSF144232">
    <property type="entry name" value="HIT/MYND zinc finger-like"/>
    <property type="match status" value="1"/>
</dbReference>
<keyword evidence="2 4" id="KW-0863">Zinc-finger</keyword>
<dbReference type="SUPFAM" id="SSF48452">
    <property type="entry name" value="TPR-like"/>
    <property type="match status" value="1"/>
</dbReference>
<name>A0A5C3LSL2_9AGAR</name>
<evidence type="ECO:0000313" key="7">
    <source>
        <dbReference type="Proteomes" id="UP000308652"/>
    </source>
</evidence>
<dbReference type="STRING" id="68775.A0A5C3LSL2"/>
<sequence>MSLLSKSELNASEIAQVKHLIERHRSEGESFKAMGDWRSAMRSYLSLIPYLDKLYGMDSLECANGFIGLGECSICIGEIEGAEEAFNQVLKVRESKEFGGLGLGSKEEAAQAREYLARLKEKQGQLVRARALRARGEKDKSMRCSNMKCTKSLLRREALNACSGCRCAFYCSTECQFDWSRHKAPCKENGAAAKTLMAA</sequence>
<protein>
    <recommendedName>
        <fullName evidence="5">MYND-type domain-containing protein</fullName>
    </recommendedName>
</protein>
<keyword evidence="1" id="KW-0479">Metal-binding</keyword>
<dbReference type="InterPro" id="IPR002893">
    <property type="entry name" value="Znf_MYND"/>
</dbReference>
<organism evidence="6 7">
    <name type="scientific">Crucibulum laeve</name>
    <dbReference type="NCBI Taxonomy" id="68775"/>
    <lineage>
        <taxon>Eukaryota</taxon>
        <taxon>Fungi</taxon>
        <taxon>Dikarya</taxon>
        <taxon>Basidiomycota</taxon>
        <taxon>Agaricomycotina</taxon>
        <taxon>Agaricomycetes</taxon>
        <taxon>Agaricomycetidae</taxon>
        <taxon>Agaricales</taxon>
        <taxon>Agaricineae</taxon>
        <taxon>Nidulariaceae</taxon>
        <taxon>Crucibulum</taxon>
    </lineage>
</organism>
<dbReference type="PROSITE" id="PS50865">
    <property type="entry name" value="ZF_MYND_2"/>
    <property type="match status" value="1"/>
</dbReference>
<reference evidence="6 7" key="1">
    <citation type="journal article" date="2019" name="Nat. Ecol. Evol.">
        <title>Megaphylogeny resolves global patterns of mushroom evolution.</title>
        <authorList>
            <person name="Varga T."/>
            <person name="Krizsan K."/>
            <person name="Foldi C."/>
            <person name="Dima B."/>
            <person name="Sanchez-Garcia M."/>
            <person name="Sanchez-Ramirez S."/>
            <person name="Szollosi G.J."/>
            <person name="Szarkandi J.G."/>
            <person name="Papp V."/>
            <person name="Albert L."/>
            <person name="Andreopoulos W."/>
            <person name="Angelini C."/>
            <person name="Antonin V."/>
            <person name="Barry K.W."/>
            <person name="Bougher N.L."/>
            <person name="Buchanan P."/>
            <person name="Buyck B."/>
            <person name="Bense V."/>
            <person name="Catcheside P."/>
            <person name="Chovatia M."/>
            <person name="Cooper J."/>
            <person name="Damon W."/>
            <person name="Desjardin D."/>
            <person name="Finy P."/>
            <person name="Geml J."/>
            <person name="Haridas S."/>
            <person name="Hughes K."/>
            <person name="Justo A."/>
            <person name="Karasinski D."/>
            <person name="Kautmanova I."/>
            <person name="Kiss B."/>
            <person name="Kocsube S."/>
            <person name="Kotiranta H."/>
            <person name="LaButti K.M."/>
            <person name="Lechner B.E."/>
            <person name="Liimatainen K."/>
            <person name="Lipzen A."/>
            <person name="Lukacs Z."/>
            <person name="Mihaltcheva S."/>
            <person name="Morgado L.N."/>
            <person name="Niskanen T."/>
            <person name="Noordeloos M.E."/>
            <person name="Ohm R.A."/>
            <person name="Ortiz-Santana B."/>
            <person name="Ovrebo C."/>
            <person name="Racz N."/>
            <person name="Riley R."/>
            <person name="Savchenko A."/>
            <person name="Shiryaev A."/>
            <person name="Soop K."/>
            <person name="Spirin V."/>
            <person name="Szebenyi C."/>
            <person name="Tomsovsky M."/>
            <person name="Tulloss R.E."/>
            <person name="Uehling J."/>
            <person name="Grigoriev I.V."/>
            <person name="Vagvolgyi C."/>
            <person name="Papp T."/>
            <person name="Martin F.M."/>
            <person name="Miettinen O."/>
            <person name="Hibbett D.S."/>
            <person name="Nagy L.G."/>
        </authorList>
    </citation>
    <scope>NUCLEOTIDE SEQUENCE [LARGE SCALE GENOMIC DNA]</scope>
    <source>
        <strain evidence="6 7">CBS 166.37</strain>
    </source>
</reference>
<dbReference type="Proteomes" id="UP000308652">
    <property type="component" value="Unassembled WGS sequence"/>
</dbReference>
<keyword evidence="7" id="KW-1185">Reference proteome</keyword>
<dbReference type="InterPro" id="IPR011990">
    <property type="entry name" value="TPR-like_helical_dom_sf"/>
</dbReference>
<accession>A0A5C3LSL2</accession>
<gene>
    <name evidence="6" type="ORF">BDQ12DRAFT_252647</name>
</gene>
<evidence type="ECO:0000256" key="2">
    <source>
        <dbReference type="ARBA" id="ARBA00022771"/>
    </source>
</evidence>
<evidence type="ECO:0000313" key="6">
    <source>
        <dbReference type="EMBL" id="TFK36189.1"/>
    </source>
</evidence>
<dbReference type="GO" id="GO:0008270">
    <property type="term" value="F:zinc ion binding"/>
    <property type="evidence" value="ECO:0007669"/>
    <property type="project" value="UniProtKB-KW"/>
</dbReference>
<evidence type="ECO:0000256" key="4">
    <source>
        <dbReference type="PROSITE-ProRule" id="PRU00134"/>
    </source>
</evidence>
<keyword evidence="3" id="KW-0862">Zinc</keyword>
<dbReference type="Gene3D" id="1.25.40.10">
    <property type="entry name" value="Tetratricopeptide repeat domain"/>
    <property type="match status" value="1"/>
</dbReference>
<evidence type="ECO:0000256" key="1">
    <source>
        <dbReference type="ARBA" id="ARBA00022723"/>
    </source>
</evidence>
<dbReference type="EMBL" id="ML213615">
    <property type="protein sequence ID" value="TFK36189.1"/>
    <property type="molecule type" value="Genomic_DNA"/>
</dbReference>
<proteinExistence type="predicted"/>
<dbReference type="OrthoDB" id="432970at2759"/>